<name>A0A382S5G5_9ZZZZ</name>
<proteinExistence type="predicted"/>
<gene>
    <name evidence="1" type="ORF">METZ01_LOCUS357589</name>
</gene>
<dbReference type="AlphaFoldDB" id="A0A382S5G5"/>
<protein>
    <submittedName>
        <fullName evidence="1">Uncharacterized protein</fullName>
    </submittedName>
</protein>
<accession>A0A382S5G5</accession>
<reference evidence="1" key="1">
    <citation type="submission" date="2018-05" db="EMBL/GenBank/DDBJ databases">
        <authorList>
            <person name="Lanie J.A."/>
            <person name="Ng W.-L."/>
            <person name="Kazmierczak K.M."/>
            <person name="Andrzejewski T.M."/>
            <person name="Davidsen T.M."/>
            <person name="Wayne K.J."/>
            <person name="Tettelin H."/>
            <person name="Glass J.I."/>
            <person name="Rusch D."/>
            <person name="Podicherti R."/>
            <person name="Tsui H.-C.T."/>
            <person name="Winkler M.E."/>
        </authorList>
    </citation>
    <scope>NUCLEOTIDE SEQUENCE</scope>
</reference>
<sequence length="117" mass="12345">MVKVAVAVSIVFVGMAGPVATAQDAVVRVTGEVVSLDCYPRLGESGRGKNHAECALHCAKGGSELGVLTDEGLYTVIVKPAEADELRELVASQVTVEGVRFDQDGARFLDFQSIVRP</sequence>
<evidence type="ECO:0000313" key="1">
    <source>
        <dbReference type="EMBL" id="SVD04735.1"/>
    </source>
</evidence>
<dbReference type="EMBL" id="UINC01126328">
    <property type="protein sequence ID" value="SVD04735.1"/>
    <property type="molecule type" value="Genomic_DNA"/>
</dbReference>
<organism evidence="1">
    <name type="scientific">marine metagenome</name>
    <dbReference type="NCBI Taxonomy" id="408172"/>
    <lineage>
        <taxon>unclassified sequences</taxon>
        <taxon>metagenomes</taxon>
        <taxon>ecological metagenomes</taxon>
    </lineage>
</organism>